<feature type="non-terminal residue" evidence="4">
    <location>
        <position position="1"/>
    </location>
</feature>
<evidence type="ECO:0000259" key="3">
    <source>
        <dbReference type="PROSITE" id="PS01124"/>
    </source>
</evidence>
<name>A0ABT2YM81_9BURK</name>
<dbReference type="SUPFAM" id="SSF46689">
    <property type="entry name" value="Homeodomain-like"/>
    <property type="match status" value="2"/>
</dbReference>
<dbReference type="PANTHER" id="PTHR43130:SF3">
    <property type="entry name" value="HTH-TYPE TRANSCRIPTIONAL REGULATOR RV1931C"/>
    <property type="match status" value="1"/>
</dbReference>
<evidence type="ECO:0000256" key="1">
    <source>
        <dbReference type="ARBA" id="ARBA00023015"/>
    </source>
</evidence>
<dbReference type="InterPro" id="IPR002818">
    <property type="entry name" value="DJ-1/PfpI"/>
</dbReference>
<dbReference type="Gene3D" id="3.40.50.880">
    <property type="match status" value="1"/>
</dbReference>
<dbReference type="PROSITE" id="PS01124">
    <property type="entry name" value="HTH_ARAC_FAMILY_2"/>
    <property type="match status" value="1"/>
</dbReference>
<proteinExistence type="predicted"/>
<keyword evidence="2" id="KW-0804">Transcription</keyword>
<dbReference type="InterPro" id="IPR009057">
    <property type="entry name" value="Homeodomain-like_sf"/>
</dbReference>
<comment type="caution">
    <text evidence="4">The sequence shown here is derived from an EMBL/GenBank/DDBJ whole genome shotgun (WGS) entry which is preliminary data.</text>
</comment>
<dbReference type="InterPro" id="IPR018060">
    <property type="entry name" value="HTH_AraC"/>
</dbReference>
<evidence type="ECO:0000256" key="2">
    <source>
        <dbReference type="ARBA" id="ARBA00023163"/>
    </source>
</evidence>
<dbReference type="RefSeq" id="WP_263573755.1">
    <property type="nucleotide sequence ID" value="NZ_JAJIRN010000012.1"/>
</dbReference>
<evidence type="ECO:0000313" key="4">
    <source>
        <dbReference type="EMBL" id="MCV2371179.1"/>
    </source>
</evidence>
<reference evidence="4 5" key="1">
    <citation type="submission" date="2021-11" db="EMBL/GenBank/DDBJ databases">
        <authorList>
            <person name="Liang Q."/>
            <person name="Mou H."/>
            <person name="Liu Z."/>
        </authorList>
    </citation>
    <scope>NUCLEOTIDE SEQUENCE [LARGE SCALE GENOMIC DNA]</scope>
    <source>
        <strain evidence="4 5">CHU3</strain>
    </source>
</reference>
<sequence>RLIPWLQRRAPQVRRMGSVCTGAFALAAAGLFDGRRVTTHWQYCGRLAAMFPKVLLEPDAIYVADPPLYSSAGITAAIDLSLALVEADLGQALALQVARDLVLYLRRPGGQSQYSAGLQAQTQASGKSGKAGQRLGELLSWMAEHPAVDLSIGALALRVHMSERHFARLFLSETGQTPARFVEALRLDRAKSHLEQTSWPLARVAQRAGFGSVDSLQRSLKRHHGITPEEYRGRFSGVGSGAVL</sequence>
<feature type="domain" description="HTH araC/xylS-type" evidence="3">
    <location>
        <begin position="136"/>
        <end position="234"/>
    </location>
</feature>
<dbReference type="Pfam" id="PF01965">
    <property type="entry name" value="DJ-1_PfpI"/>
    <property type="match status" value="1"/>
</dbReference>
<organism evidence="4 5">
    <name type="scientific">Roseateles oligotrophus</name>
    <dbReference type="NCBI Taxonomy" id="1769250"/>
    <lineage>
        <taxon>Bacteria</taxon>
        <taxon>Pseudomonadati</taxon>
        <taxon>Pseudomonadota</taxon>
        <taxon>Betaproteobacteria</taxon>
        <taxon>Burkholderiales</taxon>
        <taxon>Sphaerotilaceae</taxon>
        <taxon>Roseateles</taxon>
    </lineage>
</organism>
<gene>
    <name evidence="4" type="ORF">LNV07_24075</name>
</gene>
<dbReference type="Pfam" id="PF12833">
    <property type="entry name" value="HTH_18"/>
    <property type="match status" value="1"/>
</dbReference>
<dbReference type="SUPFAM" id="SSF52317">
    <property type="entry name" value="Class I glutamine amidotransferase-like"/>
    <property type="match status" value="1"/>
</dbReference>
<dbReference type="PANTHER" id="PTHR43130">
    <property type="entry name" value="ARAC-FAMILY TRANSCRIPTIONAL REGULATOR"/>
    <property type="match status" value="1"/>
</dbReference>
<dbReference type="Gene3D" id="1.10.10.60">
    <property type="entry name" value="Homeodomain-like"/>
    <property type="match status" value="1"/>
</dbReference>
<protein>
    <submittedName>
        <fullName evidence="4">Helix-turn-helix domain-containing protein</fullName>
    </submittedName>
</protein>
<accession>A0ABT2YM81</accession>
<dbReference type="InterPro" id="IPR029062">
    <property type="entry name" value="Class_I_gatase-like"/>
</dbReference>
<dbReference type="Proteomes" id="UP001209701">
    <property type="component" value="Unassembled WGS sequence"/>
</dbReference>
<evidence type="ECO:0000313" key="5">
    <source>
        <dbReference type="Proteomes" id="UP001209701"/>
    </source>
</evidence>
<keyword evidence="1" id="KW-0805">Transcription regulation</keyword>
<keyword evidence="5" id="KW-1185">Reference proteome</keyword>
<dbReference type="EMBL" id="JAJIRN010000012">
    <property type="protein sequence ID" value="MCV2371179.1"/>
    <property type="molecule type" value="Genomic_DNA"/>
</dbReference>
<dbReference type="SMART" id="SM00342">
    <property type="entry name" value="HTH_ARAC"/>
    <property type="match status" value="1"/>
</dbReference>
<dbReference type="InterPro" id="IPR052158">
    <property type="entry name" value="INH-QAR"/>
</dbReference>